<protein>
    <submittedName>
        <fullName evidence="13">Uncharacterized protein</fullName>
    </submittedName>
</protein>
<keyword evidence="5 12" id="KW-0812">Transmembrane</keyword>
<dbReference type="GO" id="GO:0043337">
    <property type="term" value="F:cardiolipin synthase (CMP-forming)"/>
    <property type="evidence" value="ECO:0007669"/>
    <property type="project" value="TreeGrafter"/>
</dbReference>
<evidence type="ECO:0000313" key="13">
    <source>
        <dbReference type="EMBL" id="KIM34356.1"/>
    </source>
</evidence>
<keyword evidence="3" id="KW-0444">Lipid biosynthesis</keyword>
<reference evidence="14" key="2">
    <citation type="submission" date="2015-01" db="EMBL/GenBank/DDBJ databases">
        <title>Evolutionary Origins and Diversification of the Mycorrhizal Mutualists.</title>
        <authorList>
            <consortium name="DOE Joint Genome Institute"/>
            <consortium name="Mycorrhizal Genomics Consortium"/>
            <person name="Kohler A."/>
            <person name="Kuo A."/>
            <person name="Nagy L.G."/>
            <person name="Floudas D."/>
            <person name="Copeland A."/>
            <person name="Barry K.W."/>
            <person name="Cichocki N."/>
            <person name="Veneault-Fourrey C."/>
            <person name="LaButti K."/>
            <person name="Lindquist E.A."/>
            <person name="Lipzen A."/>
            <person name="Lundell T."/>
            <person name="Morin E."/>
            <person name="Murat C."/>
            <person name="Riley R."/>
            <person name="Ohm R."/>
            <person name="Sun H."/>
            <person name="Tunlid A."/>
            <person name="Henrissat B."/>
            <person name="Grigoriev I.V."/>
            <person name="Hibbett D.S."/>
            <person name="Martin F."/>
        </authorList>
    </citation>
    <scope>NUCLEOTIDE SEQUENCE [LARGE SCALE GENOMIC DNA]</scope>
    <source>
        <strain evidence="14">MAFF 305830</strain>
    </source>
</reference>
<evidence type="ECO:0000313" key="14">
    <source>
        <dbReference type="Proteomes" id="UP000054097"/>
    </source>
</evidence>
<feature type="transmembrane region" description="Helical" evidence="12">
    <location>
        <begin position="165"/>
        <end position="187"/>
    </location>
</feature>
<keyword evidence="6 12" id="KW-1133">Transmembrane helix</keyword>
<evidence type="ECO:0000256" key="10">
    <source>
        <dbReference type="ARBA" id="ARBA00023264"/>
    </source>
</evidence>
<dbReference type="OrthoDB" id="10020554at2759"/>
<dbReference type="GO" id="GO:0005739">
    <property type="term" value="C:mitochondrion"/>
    <property type="evidence" value="ECO:0007669"/>
    <property type="project" value="TreeGrafter"/>
</dbReference>
<dbReference type="InterPro" id="IPR004570">
    <property type="entry name" value="Phosphatidylglycerol_P_synth"/>
</dbReference>
<proteinExistence type="inferred from homology"/>
<dbReference type="PANTHER" id="PTHR14269">
    <property type="entry name" value="CDP-DIACYLGLYCEROL--GLYCEROL-3-PHOSPHATE 3-PHOSPHATIDYLTRANSFERASE-RELATED"/>
    <property type="match status" value="1"/>
</dbReference>
<dbReference type="AlphaFoldDB" id="A0A0C3BSH7"/>
<comment type="subcellular location">
    <subcellularLocation>
        <location evidence="1">Membrane</location>
        <topology evidence="1">Multi-pass membrane protein</topology>
    </subcellularLocation>
</comment>
<keyword evidence="4 11" id="KW-0808">Transferase</keyword>
<evidence type="ECO:0000256" key="1">
    <source>
        <dbReference type="ARBA" id="ARBA00004141"/>
    </source>
</evidence>
<dbReference type="Gene3D" id="1.20.120.1760">
    <property type="match status" value="1"/>
</dbReference>
<dbReference type="InterPro" id="IPR048254">
    <property type="entry name" value="CDP_ALCOHOL_P_TRANSF_CS"/>
</dbReference>
<name>A0A0C3BSH7_SERVB</name>
<evidence type="ECO:0000256" key="5">
    <source>
        <dbReference type="ARBA" id="ARBA00022692"/>
    </source>
</evidence>
<feature type="transmembrane region" description="Helical" evidence="12">
    <location>
        <begin position="141"/>
        <end position="159"/>
    </location>
</feature>
<feature type="non-terminal residue" evidence="13">
    <location>
        <position position="1"/>
    </location>
</feature>
<evidence type="ECO:0000256" key="12">
    <source>
        <dbReference type="SAM" id="Phobius"/>
    </source>
</evidence>
<dbReference type="InterPro" id="IPR000462">
    <property type="entry name" value="CDP-OH_P_trans"/>
</dbReference>
<dbReference type="PROSITE" id="PS00379">
    <property type="entry name" value="CDP_ALCOHOL_P_TRANSF"/>
    <property type="match status" value="1"/>
</dbReference>
<dbReference type="GO" id="GO:0032049">
    <property type="term" value="P:cardiolipin biosynthetic process"/>
    <property type="evidence" value="ECO:0007669"/>
    <property type="project" value="TreeGrafter"/>
</dbReference>
<keyword evidence="10" id="KW-1208">Phospholipid metabolism</keyword>
<keyword evidence="9" id="KW-0594">Phospholipid biosynthesis</keyword>
<evidence type="ECO:0000256" key="4">
    <source>
        <dbReference type="ARBA" id="ARBA00022679"/>
    </source>
</evidence>
<evidence type="ECO:0000256" key="3">
    <source>
        <dbReference type="ARBA" id="ARBA00022516"/>
    </source>
</evidence>
<dbReference type="GO" id="GO:0016020">
    <property type="term" value="C:membrane"/>
    <property type="evidence" value="ECO:0007669"/>
    <property type="project" value="UniProtKB-SubCell"/>
</dbReference>
<evidence type="ECO:0000256" key="8">
    <source>
        <dbReference type="ARBA" id="ARBA00023136"/>
    </source>
</evidence>
<accession>A0A0C3BSH7</accession>
<dbReference type="Proteomes" id="UP000054097">
    <property type="component" value="Unassembled WGS sequence"/>
</dbReference>
<dbReference type="InterPro" id="IPR050324">
    <property type="entry name" value="CDP-alcohol_PTase-I"/>
</dbReference>
<evidence type="ECO:0000256" key="11">
    <source>
        <dbReference type="RuleBase" id="RU003750"/>
    </source>
</evidence>
<organism evidence="13 14">
    <name type="scientific">Serendipita vermifera MAFF 305830</name>
    <dbReference type="NCBI Taxonomy" id="933852"/>
    <lineage>
        <taxon>Eukaryota</taxon>
        <taxon>Fungi</taxon>
        <taxon>Dikarya</taxon>
        <taxon>Basidiomycota</taxon>
        <taxon>Agaricomycotina</taxon>
        <taxon>Agaricomycetes</taxon>
        <taxon>Sebacinales</taxon>
        <taxon>Serendipitaceae</taxon>
        <taxon>Serendipita</taxon>
    </lineage>
</organism>
<keyword evidence="8 12" id="KW-0472">Membrane</keyword>
<evidence type="ECO:0000256" key="6">
    <source>
        <dbReference type="ARBA" id="ARBA00022989"/>
    </source>
</evidence>
<reference evidence="13 14" key="1">
    <citation type="submission" date="2014-04" db="EMBL/GenBank/DDBJ databases">
        <authorList>
            <consortium name="DOE Joint Genome Institute"/>
            <person name="Kuo A."/>
            <person name="Zuccaro A."/>
            <person name="Kohler A."/>
            <person name="Nagy L.G."/>
            <person name="Floudas D."/>
            <person name="Copeland A."/>
            <person name="Barry K.W."/>
            <person name="Cichocki N."/>
            <person name="Veneault-Fourrey C."/>
            <person name="LaButti K."/>
            <person name="Lindquist E.A."/>
            <person name="Lipzen A."/>
            <person name="Lundell T."/>
            <person name="Morin E."/>
            <person name="Murat C."/>
            <person name="Sun H."/>
            <person name="Tunlid A."/>
            <person name="Henrissat B."/>
            <person name="Grigoriev I.V."/>
            <person name="Hibbett D.S."/>
            <person name="Martin F."/>
            <person name="Nordberg H.P."/>
            <person name="Cantor M.N."/>
            <person name="Hua S.X."/>
        </authorList>
    </citation>
    <scope>NUCLEOTIDE SEQUENCE [LARGE SCALE GENOMIC DNA]</scope>
    <source>
        <strain evidence="13 14">MAFF 305830</strain>
    </source>
</reference>
<dbReference type="PANTHER" id="PTHR14269:SF60">
    <property type="entry name" value="CARDIOLIPIN SYNTHASE (CMP-FORMING)"/>
    <property type="match status" value="1"/>
</dbReference>
<dbReference type="InterPro" id="IPR043130">
    <property type="entry name" value="CDP-OH_PTrfase_TM_dom"/>
</dbReference>
<comment type="similarity">
    <text evidence="2 11">Belongs to the CDP-alcohol phosphatidyltransferase class-I family.</text>
</comment>
<dbReference type="Pfam" id="PF01066">
    <property type="entry name" value="CDP-OH_P_transf"/>
    <property type="match status" value="1"/>
</dbReference>
<dbReference type="STRING" id="933852.A0A0C3BSH7"/>
<gene>
    <name evidence="13" type="ORF">M408DRAFT_60582</name>
</gene>
<sequence length="202" mass="22252">RENIYTLPNLLTTSRILACPALGWSIIQGNFPLATGLLVYAGVSDLLDGYIARKYKSGTVLGSILDPAADKTLMTTLVISLAYKGMLPLPLAIVVLGRDVLLSISAFYYRWISLPPPKTFTRYWDFSIPSAEVRPTQISKYNTFLQLVLMGSTTISPLLPFETSLFLGSLQWIVGGTTIWSGLSYVFSKDAVRILSKNPPKK</sequence>
<dbReference type="FunFam" id="1.20.120.1760:FF:000017">
    <property type="entry name" value="Phosphatidyl synthase"/>
    <property type="match status" value="1"/>
</dbReference>
<evidence type="ECO:0000256" key="2">
    <source>
        <dbReference type="ARBA" id="ARBA00010441"/>
    </source>
</evidence>
<keyword evidence="7" id="KW-0443">Lipid metabolism</keyword>
<dbReference type="GO" id="GO:0008444">
    <property type="term" value="F:CDP-diacylglycerol-glycerol-3-phosphate 3-phosphatidyltransferase activity"/>
    <property type="evidence" value="ECO:0007669"/>
    <property type="project" value="InterPro"/>
</dbReference>
<dbReference type="PIRSF" id="PIRSF000847">
    <property type="entry name" value="Phos_ph_gly_syn"/>
    <property type="match status" value="1"/>
</dbReference>
<keyword evidence="14" id="KW-1185">Reference proteome</keyword>
<evidence type="ECO:0000256" key="9">
    <source>
        <dbReference type="ARBA" id="ARBA00023209"/>
    </source>
</evidence>
<evidence type="ECO:0000256" key="7">
    <source>
        <dbReference type="ARBA" id="ARBA00023098"/>
    </source>
</evidence>
<dbReference type="HOGENOM" id="CLU_051314_0_2_1"/>
<dbReference type="EMBL" id="KN824277">
    <property type="protein sequence ID" value="KIM34356.1"/>
    <property type="molecule type" value="Genomic_DNA"/>
</dbReference>